<evidence type="ECO:0000256" key="1">
    <source>
        <dbReference type="SAM" id="MobiDB-lite"/>
    </source>
</evidence>
<feature type="region of interest" description="Disordered" evidence="1">
    <location>
        <begin position="149"/>
        <end position="170"/>
    </location>
</feature>
<evidence type="ECO:0000313" key="2">
    <source>
        <dbReference type="EMBL" id="PPQ85116.1"/>
    </source>
</evidence>
<dbReference type="Proteomes" id="UP000284706">
    <property type="component" value="Unassembled WGS sequence"/>
</dbReference>
<accession>A0A409X2Z6</accession>
<comment type="caution">
    <text evidence="2">The sequence shown here is derived from an EMBL/GenBank/DDBJ whole genome shotgun (WGS) entry which is preliminary data.</text>
</comment>
<feature type="compositionally biased region" description="Polar residues" evidence="1">
    <location>
        <begin position="54"/>
        <end position="63"/>
    </location>
</feature>
<dbReference type="EMBL" id="NHYE01004341">
    <property type="protein sequence ID" value="PPQ85116.1"/>
    <property type="molecule type" value="Genomic_DNA"/>
</dbReference>
<protein>
    <submittedName>
        <fullName evidence="2">Uncharacterized protein</fullName>
    </submittedName>
</protein>
<feature type="region of interest" description="Disordered" evidence="1">
    <location>
        <begin position="78"/>
        <end position="130"/>
    </location>
</feature>
<keyword evidence="3" id="KW-1185">Reference proteome</keyword>
<dbReference type="AlphaFoldDB" id="A0A409X2Z6"/>
<reference evidence="2 3" key="1">
    <citation type="journal article" date="2018" name="Evol. Lett.">
        <title>Horizontal gene cluster transfer increased hallucinogenic mushroom diversity.</title>
        <authorList>
            <person name="Reynolds H.T."/>
            <person name="Vijayakumar V."/>
            <person name="Gluck-Thaler E."/>
            <person name="Korotkin H.B."/>
            <person name="Matheny P.B."/>
            <person name="Slot J.C."/>
        </authorList>
    </citation>
    <scope>NUCLEOTIDE SEQUENCE [LARGE SCALE GENOMIC DNA]</scope>
    <source>
        <strain evidence="2 3">SRW20</strain>
    </source>
</reference>
<evidence type="ECO:0000313" key="3">
    <source>
        <dbReference type="Proteomes" id="UP000284706"/>
    </source>
</evidence>
<feature type="region of interest" description="Disordered" evidence="1">
    <location>
        <begin position="36"/>
        <end position="66"/>
    </location>
</feature>
<name>A0A409X2Z6_9AGAR</name>
<sequence>MAHSTATTGRKAHPDRPDPLLASSVEISSLKTSSIASDFPSFGNDNKDTICNAAVSSPENSASPVGCEGLHILEPQSLSRPPKFLPSAPDPHFTASSSANYIRSADQHSPFIVAQQEHPHPLVSCRHPKPAASADEILRMNLSQLADMVKSREADDDEASNTELLYPPEL</sequence>
<proteinExistence type="predicted"/>
<organism evidence="2 3">
    <name type="scientific">Gymnopilus dilepis</name>
    <dbReference type="NCBI Taxonomy" id="231916"/>
    <lineage>
        <taxon>Eukaryota</taxon>
        <taxon>Fungi</taxon>
        <taxon>Dikarya</taxon>
        <taxon>Basidiomycota</taxon>
        <taxon>Agaricomycotina</taxon>
        <taxon>Agaricomycetes</taxon>
        <taxon>Agaricomycetidae</taxon>
        <taxon>Agaricales</taxon>
        <taxon>Agaricineae</taxon>
        <taxon>Hymenogastraceae</taxon>
        <taxon>Gymnopilus</taxon>
    </lineage>
</organism>
<feature type="region of interest" description="Disordered" evidence="1">
    <location>
        <begin position="1"/>
        <end position="20"/>
    </location>
</feature>
<gene>
    <name evidence="2" type="ORF">CVT26_004411</name>
</gene>
<dbReference type="InParanoid" id="A0A409X2Z6"/>